<proteinExistence type="predicted"/>
<feature type="region of interest" description="Disordered" evidence="1">
    <location>
        <begin position="116"/>
        <end position="168"/>
    </location>
</feature>
<accession>A0ABT3MXN2</accession>
<dbReference type="EMBL" id="JAPFCC010000001">
    <property type="protein sequence ID" value="MCW7554122.1"/>
    <property type="molecule type" value="Genomic_DNA"/>
</dbReference>
<evidence type="ECO:0000313" key="2">
    <source>
        <dbReference type="EMBL" id="MCW7554122.1"/>
    </source>
</evidence>
<name>A0ABT3MXN2_9GAMM</name>
<reference evidence="2 3" key="1">
    <citation type="submission" date="2022-10" db="EMBL/GenBank/DDBJ databases">
        <title>High-quality genome sequences of two octocoral-associated bacteria, Endozoicomonas euniceicola EF212 and Endozoicomonas gorgoniicola PS125.</title>
        <authorList>
            <person name="Chiou Y.-J."/>
            <person name="Chen Y.-H."/>
        </authorList>
    </citation>
    <scope>NUCLEOTIDE SEQUENCE [LARGE SCALE GENOMIC DNA]</scope>
    <source>
        <strain evidence="2 3">PS125</strain>
    </source>
</reference>
<feature type="compositionally biased region" description="Polar residues" evidence="1">
    <location>
        <begin position="119"/>
        <end position="136"/>
    </location>
</feature>
<sequence>MITECVLSGAIVLSGAFYPGNGKNLLEPLLLLAFAYMRSMPEEVDSTLIEISDDNFVAEEPSHENNSYLITDLWGDEEAGADSEDDEHSIKFFARPFCACNTLPWSVSYENYVRHSPSGEGSTINDQPEAGSNQEDSQPEEESGTTTQTQETSQQSSNATPGERSLKPMVECWRSEARLIGSGTFSNAFLLQCVKEGA</sequence>
<gene>
    <name evidence="2" type="ORF">NX722_16145</name>
</gene>
<organism evidence="2 3">
    <name type="scientific">Endozoicomonas gorgoniicola</name>
    <dbReference type="NCBI Taxonomy" id="1234144"/>
    <lineage>
        <taxon>Bacteria</taxon>
        <taxon>Pseudomonadati</taxon>
        <taxon>Pseudomonadota</taxon>
        <taxon>Gammaproteobacteria</taxon>
        <taxon>Oceanospirillales</taxon>
        <taxon>Endozoicomonadaceae</taxon>
        <taxon>Endozoicomonas</taxon>
    </lineage>
</organism>
<evidence type="ECO:0000256" key="1">
    <source>
        <dbReference type="SAM" id="MobiDB-lite"/>
    </source>
</evidence>
<comment type="caution">
    <text evidence="2">The sequence shown here is derived from an EMBL/GenBank/DDBJ whole genome shotgun (WGS) entry which is preliminary data.</text>
</comment>
<protein>
    <submittedName>
        <fullName evidence="2">Uncharacterized protein</fullName>
    </submittedName>
</protein>
<dbReference type="RefSeq" id="WP_262563856.1">
    <property type="nucleotide sequence ID" value="NZ_JAPFCC010000001.1"/>
</dbReference>
<keyword evidence="3" id="KW-1185">Reference proteome</keyword>
<evidence type="ECO:0000313" key="3">
    <source>
        <dbReference type="Proteomes" id="UP001209854"/>
    </source>
</evidence>
<feature type="compositionally biased region" description="Low complexity" evidence="1">
    <location>
        <begin position="144"/>
        <end position="157"/>
    </location>
</feature>
<dbReference type="Proteomes" id="UP001209854">
    <property type="component" value="Unassembled WGS sequence"/>
</dbReference>